<dbReference type="Proteomes" id="UP000695562">
    <property type="component" value="Unassembled WGS sequence"/>
</dbReference>
<dbReference type="AlphaFoldDB" id="A0A8J4UVA0"/>
<dbReference type="EMBL" id="AJWJ01000982">
    <property type="protein sequence ID" value="KAF2068445.1"/>
    <property type="molecule type" value="Genomic_DNA"/>
</dbReference>
<sequence length="69" mass="8016">MTLFDEWQTLAYPKIREGLKELVLPKSFNNDIQNNTLPATLESLSILNHHYNKQLNINNLPTTLTSLEY</sequence>
<name>A0A8J4UVA0_9MYCE</name>
<protein>
    <submittedName>
        <fullName evidence="1">Uncharacterized protein</fullName>
    </submittedName>
</protein>
<accession>A0A8J4UVA0</accession>
<organism evidence="1 2">
    <name type="scientific">Polysphondylium violaceum</name>
    <dbReference type="NCBI Taxonomy" id="133409"/>
    <lineage>
        <taxon>Eukaryota</taxon>
        <taxon>Amoebozoa</taxon>
        <taxon>Evosea</taxon>
        <taxon>Eumycetozoa</taxon>
        <taxon>Dictyostelia</taxon>
        <taxon>Dictyosteliales</taxon>
        <taxon>Dictyosteliaceae</taxon>
        <taxon>Polysphondylium</taxon>
    </lineage>
</organism>
<evidence type="ECO:0000313" key="1">
    <source>
        <dbReference type="EMBL" id="KAF2068445.1"/>
    </source>
</evidence>
<dbReference type="InterPro" id="IPR008615">
    <property type="entry name" value="FNIP"/>
</dbReference>
<gene>
    <name evidence="1" type="ORF">CYY_010228</name>
</gene>
<keyword evidence="2" id="KW-1185">Reference proteome</keyword>
<dbReference type="Pfam" id="PF05725">
    <property type="entry name" value="FNIP"/>
    <property type="match status" value="1"/>
</dbReference>
<comment type="caution">
    <text evidence="1">The sequence shown here is derived from an EMBL/GenBank/DDBJ whole genome shotgun (WGS) entry which is preliminary data.</text>
</comment>
<reference evidence="1" key="1">
    <citation type="submission" date="2020-01" db="EMBL/GenBank/DDBJ databases">
        <title>Development of genomics and gene disruption for Polysphondylium violaceum indicates a role for the polyketide synthase stlB in stalk morphogenesis.</title>
        <authorList>
            <person name="Narita B."/>
            <person name="Kawabe Y."/>
            <person name="Kin K."/>
            <person name="Saito T."/>
            <person name="Gibbs R."/>
            <person name="Kuspa A."/>
            <person name="Muzny D."/>
            <person name="Queller D."/>
            <person name="Richards S."/>
            <person name="Strassman J."/>
            <person name="Sucgang R."/>
            <person name="Worley K."/>
            <person name="Schaap P."/>
        </authorList>
    </citation>
    <scope>NUCLEOTIDE SEQUENCE</scope>
    <source>
        <strain evidence="1">QSvi11</strain>
    </source>
</reference>
<proteinExistence type="predicted"/>
<evidence type="ECO:0000313" key="2">
    <source>
        <dbReference type="Proteomes" id="UP000695562"/>
    </source>
</evidence>